<comment type="subunit">
    <text evidence="7">Homotrimer.</text>
</comment>
<comment type="catalytic activity">
    <reaction evidence="7">
        <text>a UDP-3-O-[(3R)-3-hydroxyacyl]-alpha-D-glucosamine + a (3R)-hydroxyacyl-[ACP] = a UDP-2-N,3-O-bis[(3R)-3-hydroxyacyl]-alpha-D-glucosamine + holo-[ACP] + H(+)</text>
        <dbReference type="Rhea" id="RHEA:53836"/>
        <dbReference type="Rhea" id="RHEA-COMP:9685"/>
        <dbReference type="Rhea" id="RHEA-COMP:9945"/>
        <dbReference type="ChEBI" id="CHEBI:15378"/>
        <dbReference type="ChEBI" id="CHEBI:64479"/>
        <dbReference type="ChEBI" id="CHEBI:78827"/>
        <dbReference type="ChEBI" id="CHEBI:137740"/>
        <dbReference type="ChEBI" id="CHEBI:137748"/>
        <dbReference type="EC" id="2.3.1.191"/>
    </reaction>
</comment>
<evidence type="ECO:0000256" key="5">
    <source>
        <dbReference type="ARBA" id="ARBA00023098"/>
    </source>
</evidence>
<dbReference type="InterPro" id="IPR011004">
    <property type="entry name" value="Trimer_LpxA-like_sf"/>
</dbReference>
<comment type="caution">
    <text evidence="10">The sequence shown here is derived from an EMBL/GenBank/DDBJ whole genome shotgun (WGS) entry which is preliminary data.</text>
</comment>
<dbReference type="InterPro" id="IPR020573">
    <property type="entry name" value="UDP_GlcNAc_AcTrfase_non-rep"/>
</dbReference>
<dbReference type="EMBL" id="AFXZ01000002">
    <property type="protein sequence ID" value="EGV44900.1"/>
    <property type="molecule type" value="Genomic_DNA"/>
</dbReference>
<dbReference type="AlphaFoldDB" id="G2E930"/>
<dbReference type="Pfam" id="PF25087">
    <property type="entry name" value="GMPPB_C"/>
    <property type="match status" value="1"/>
</dbReference>
<dbReference type="Gene3D" id="2.160.10.10">
    <property type="entry name" value="Hexapeptide repeat proteins"/>
    <property type="match status" value="1"/>
</dbReference>
<dbReference type="PATRIC" id="fig|1046627.3.peg.58"/>
<dbReference type="HAMAP" id="MF_00523">
    <property type="entry name" value="LpxD"/>
    <property type="match status" value="1"/>
</dbReference>
<dbReference type="GO" id="GO:0103118">
    <property type="term" value="F:UDP-3-O-[(3R)-3-hydroxyacyl]-glucosamine N-acyltransferase activity"/>
    <property type="evidence" value="ECO:0007669"/>
    <property type="project" value="UniProtKB-EC"/>
</dbReference>
<dbReference type="STRING" id="1046627.BZARG_38"/>
<dbReference type="Gene3D" id="3.40.1390.10">
    <property type="entry name" value="MurE/MurF, N-terminal domain"/>
    <property type="match status" value="1"/>
</dbReference>
<evidence type="ECO:0000256" key="4">
    <source>
        <dbReference type="ARBA" id="ARBA00022737"/>
    </source>
</evidence>
<dbReference type="EC" id="2.3.1.191" evidence="7"/>
<protein>
    <recommendedName>
        <fullName evidence="7">UDP-3-O-acylglucosamine N-acyltransferase</fullName>
        <ecNumber evidence="7">2.3.1.191</ecNumber>
    </recommendedName>
</protein>
<dbReference type="GO" id="GO:0009245">
    <property type="term" value="P:lipid A biosynthetic process"/>
    <property type="evidence" value="ECO:0007669"/>
    <property type="project" value="UniProtKB-UniRule"/>
</dbReference>
<proteinExistence type="inferred from homology"/>
<evidence type="ECO:0000313" key="10">
    <source>
        <dbReference type="EMBL" id="EGV44900.1"/>
    </source>
</evidence>
<evidence type="ECO:0000256" key="3">
    <source>
        <dbReference type="ARBA" id="ARBA00022679"/>
    </source>
</evidence>
<evidence type="ECO:0000256" key="2">
    <source>
        <dbReference type="ARBA" id="ARBA00022556"/>
    </source>
</evidence>
<dbReference type="Pfam" id="PF04613">
    <property type="entry name" value="LpxD"/>
    <property type="match status" value="1"/>
</dbReference>
<evidence type="ECO:0000259" key="9">
    <source>
        <dbReference type="Pfam" id="PF25087"/>
    </source>
</evidence>
<keyword evidence="1 7" id="KW-0444">Lipid biosynthesis</keyword>
<dbReference type="SUPFAM" id="SSF51161">
    <property type="entry name" value="Trimeric LpxA-like enzymes"/>
    <property type="match status" value="1"/>
</dbReference>
<reference evidence="10 11" key="1">
    <citation type="journal article" date="2008" name="Int. J. Syst. Evol. Microbiol.">
        <title>Bizionia argentinensis sp. nov., isolated from surface marine water in Antarctica.</title>
        <authorList>
            <person name="Bercovich A."/>
            <person name="Vazquez S.C."/>
            <person name="Yankilevich P."/>
            <person name="Coria S.H."/>
            <person name="Foti M."/>
            <person name="Hernandez E."/>
            <person name="Vidal A."/>
            <person name="Ruberto L."/>
            <person name="Melo C."/>
            <person name="Marenssi S."/>
            <person name="Criscuolo M."/>
            <person name="Memoli M."/>
            <person name="Arguelles M."/>
            <person name="Mac Cormack W.P."/>
        </authorList>
    </citation>
    <scope>NUCLEOTIDE SEQUENCE [LARGE SCALE GENOMIC DNA]</scope>
    <source>
        <strain evidence="10 11">JUB59</strain>
    </source>
</reference>
<dbReference type="eggNOG" id="COG1044">
    <property type="taxonomic scope" value="Bacteria"/>
</dbReference>
<sequence>MISYSITEINNLLKGEIIGDTNQKIEGPEELQKANSNQITFIGSNKYAKYWQDSKASTALVNYNLNIEPGENRAFIKVKNVDLAMAEILELFKLSTPVFDIDIHPTAVIHETAKIGNGCKIGPNCYVGKDVELGNDVILYPNVCVFDETIIGNNTIVWSGTIIRERCIIGSHCIFHTNVSIGADGFGYRPSADGRGLVKIPQIGNVIIGDYVEIGANSCVDRAKFSSTIIGDGCKIDNLVQIAHNSVMGRSCIMAGHSGLAGSVTLGDGVVIGGSASIKDHTTIHSGATVGAGSGVMSDVEAGKTVLGYPAQDARDMLKQWVAVKRFVKANS</sequence>
<keyword evidence="6 7" id="KW-0012">Acyltransferase</keyword>
<comment type="pathway">
    <text evidence="7">Bacterial outer membrane biogenesis; LPS lipid A biosynthesis.</text>
</comment>
<dbReference type="GO" id="GO:0016410">
    <property type="term" value="F:N-acyltransferase activity"/>
    <property type="evidence" value="ECO:0007669"/>
    <property type="project" value="InterPro"/>
</dbReference>
<organism evidence="10 11">
    <name type="scientific">Bizionia argentinensis JUB59</name>
    <dbReference type="NCBI Taxonomy" id="1046627"/>
    <lineage>
        <taxon>Bacteria</taxon>
        <taxon>Pseudomonadati</taxon>
        <taxon>Bacteroidota</taxon>
        <taxon>Flavobacteriia</taxon>
        <taxon>Flavobacteriales</taxon>
        <taxon>Flavobacteriaceae</taxon>
        <taxon>Bizionia</taxon>
    </lineage>
</organism>
<accession>G2E930</accession>
<evidence type="ECO:0000259" key="8">
    <source>
        <dbReference type="Pfam" id="PF04613"/>
    </source>
</evidence>
<evidence type="ECO:0000313" key="11">
    <source>
        <dbReference type="Proteomes" id="UP000003730"/>
    </source>
</evidence>
<keyword evidence="3 7" id="KW-0808">Transferase</keyword>
<dbReference type="RefSeq" id="WP_008634481.1">
    <property type="nucleotide sequence ID" value="NZ_AFXZ01000002.1"/>
</dbReference>
<comment type="similarity">
    <text evidence="7">Belongs to the transferase hexapeptide repeat family. LpxD subfamily.</text>
</comment>
<dbReference type="InterPro" id="IPR056729">
    <property type="entry name" value="GMPPB_C"/>
</dbReference>
<name>G2E930_9FLAO</name>
<dbReference type="Proteomes" id="UP000003730">
    <property type="component" value="Unassembled WGS sequence"/>
</dbReference>
<comment type="function">
    <text evidence="7">Catalyzes the N-acylation of UDP-3-O-acylglucosamine using 3-hydroxyacyl-ACP as the acyl donor. Is involved in the biosynthesis of lipid A, a phosphorylated glycolipid that anchors the lipopolysaccharide to the outer membrane of the cell.</text>
</comment>
<dbReference type="NCBIfam" id="TIGR01853">
    <property type="entry name" value="lipid_A_lpxD"/>
    <property type="match status" value="1"/>
</dbReference>
<dbReference type="OrthoDB" id="9784739at2"/>
<feature type="domain" description="UDP-3-O-[3-hydroxymyristoyl] glucosamine N-acyltransferase non-repeat region" evidence="8">
    <location>
        <begin position="23"/>
        <end position="91"/>
    </location>
</feature>
<keyword evidence="4 7" id="KW-0677">Repeat</keyword>
<evidence type="ECO:0000256" key="7">
    <source>
        <dbReference type="HAMAP-Rule" id="MF_00523"/>
    </source>
</evidence>
<keyword evidence="5 7" id="KW-0443">Lipid metabolism</keyword>
<evidence type="ECO:0000256" key="1">
    <source>
        <dbReference type="ARBA" id="ARBA00022516"/>
    </source>
</evidence>
<dbReference type="GO" id="GO:0016020">
    <property type="term" value="C:membrane"/>
    <property type="evidence" value="ECO:0007669"/>
    <property type="project" value="GOC"/>
</dbReference>
<dbReference type="CDD" id="cd03352">
    <property type="entry name" value="LbH_LpxD"/>
    <property type="match status" value="1"/>
</dbReference>
<dbReference type="UniPathway" id="UPA00973"/>
<gene>
    <name evidence="7 10" type="primary">lpxD</name>
    <name evidence="10" type="ORF">BZARG_38</name>
</gene>
<dbReference type="InterPro" id="IPR007691">
    <property type="entry name" value="LpxD"/>
</dbReference>
<feature type="domain" description="Mannose-1-phosphate guanyltransferase C-terminal" evidence="9">
    <location>
        <begin position="104"/>
        <end position="222"/>
    </location>
</feature>
<dbReference type="PANTHER" id="PTHR43378:SF2">
    <property type="entry name" value="UDP-3-O-ACYLGLUCOSAMINE N-ACYLTRANSFERASE 1, MITOCHONDRIAL-RELATED"/>
    <property type="match status" value="1"/>
</dbReference>
<evidence type="ECO:0000256" key="6">
    <source>
        <dbReference type="ARBA" id="ARBA00023315"/>
    </source>
</evidence>
<dbReference type="PANTHER" id="PTHR43378">
    <property type="entry name" value="UDP-3-O-ACYLGLUCOSAMINE N-ACYLTRANSFERASE"/>
    <property type="match status" value="1"/>
</dbReference>
<keyword evidence="2 7" id="KW-0441">Lipid A biosynthesis</keyword>
<feature type="active site" description="Proton acceptor" evidence="7">
    <location>
        <position position="244"/>
    </location>
</feature>
<keyword evidence="11" id="KW-1185">Reference proteome</keyword>
<dbReference type="NCBIfam" id="NF002060">
    <property type="entry name" value="PRK00892.1"/>
    <property type="match status" value="1"/>
</dbReference>